<dbReference type="EMBL" id="LT907978">
    <property type="protein sequence ID" value="SOB72945.1"/>
    <property type="molecule type" value="Genomic_DNA"/>
</dbReference>
<keyword evidence="1" id="KW-0472">Membrane</keyword>
<proteinExistence type="predicted"/>
<feature type="transmembrane region" description="Helical" evidence="1">
    <location>
        <begin position="26"/>
        <end position="51"/>
    </location>
</feature>
<keyword evidence="1" id="KW-0812">Transmembrane</keyword>
<keyword evidence="3" id="KW-1185">Reference proteome</keyword>
<dbReference type="AlphaFoldDB" id="A0A285PY88"/>
<evidence type="ECO:0008006" key="4">
    <source>
        <dbReference type="Google" id="ProtNLM"/>
    </source>
</evidence>
<organism evidence="2 3">
    <name type="scientific">Anaerobutyricum hallii</name>
    <dbReference type="NCBI Taxonomy" id="39488"/>
    <lineage>
        <taxon>Bacteria</taxon>
        <taxon>Bacillati</taxon>
        <taxon>Bacillota</taxon>
        <taxon>Clostridia</taxon>
        <taxon>Lachnospirales</taxon>
        <taxon>Lachnospiraceae</taxon>
        <taxon>Anaerobutyricum</taxon>
    </lineage>
</organism>
<gene>
    <name evidence="2" type="ORF">EHLA_2320</name>
</gene>
<evidence type="ECO:0000313" key="3">
    <source>
        <dbReference type="Proteomes" id="UP000217549"/>
    </source>
</evidence>
<evidence type="ECO:0000256" key="1">
    <source>
        <dbReference type="SAM" id="Phobius"/>
    </source>
</evidence>
<dbReference type="Proteomes" id="UP000217549">
    <property type="component" value="Chromosome I"/>
</dbReference>
<name>A0A285PY88_9FIRM</name>
<sequence length="103" mass="11712">MNQREIRRCKIHRRMNVLRNRYDRRILGSMTVLIAGLTVCMGILLQMAHVSGIPTVNDGYGSVLLRNGADVYVIIGIIAFVAGVIFTVICIRFRDRKAHKQQE</sequence>
<dbReference type="RefSeq" id="WP_096240880.1">
    <property type="nucleotide sequence ID" value="NZ_CP143936.1"/>
</dbReference>
<reference evidence="3" key="1">
    <citation type="submission" date="2017-09" db="EMBL/GenBank/DDBJ databases">
        <authorList>
            <person name="Shetty A S."/>
        </authorList>
    </citation>
    <scope>NUCLEOTIDE SEQUENCE [LARGE SCALE GENOMIC DNA]</scope>
</reference>
<dbReference type="KEGG" id="ehl:EHLA_2320"/>
<keyword evidence="1" id="KW-1133">Transmembrane helix</keyword>
<accession>A0A285PY88</accession>
<evidence type="ECO:0000313" key="2">
    <source>
        <dbReference type="EMBL" id="SOB72945.1"/>
    </source>
</evidence>
<feature type="transmembrane region" description="Helical" evidence="1">
    <location>
        <begin position="71"/>
        <end position="91"/>
    </location>
</feature>
<protein>
    <recommendedName>
        <fullName evidence="4">DUF4179 domain-containing protein</fullName>
    </recommendedName>
</protein>